<evidence type="ECO:0000313" key="4">
    <source>
        <dbReference type="EMBL" id="KAI5083792.1"/>
    </source>
</evidence>
<accession>A0A9D4VCN1</accession>
<proteinExistence type="predicted"/>
<evidence type="ECO:0000256" key="2">
    <source>
        <dbReference type="ARBA" id="ARBA00023163"/>
    </source>
</evidence>
<dbReference type="AlphaFoldDB" id="A0A9D4VCN1"/>
<dbReference type="Pfam" id="PF03514">
    <property type="entry name" value="GRAS"/>
    <property type="match status" value="1"/>
</dbReference>
<gene>
    <name evidence="4" type="ORF">GOP47_0003535</name>
</gene>
<evidence type="ECO:0000256" key="3">
    <source>
        <dbReference type="SAM" id="MobiDB-lite"/>
    </source>
</evidence>
<evidence type="ECO:0000256" key="1">
    <source>
        <dbReference type="ARBA" id="ARBA00023015"/>
    </source>
</evidence>
<comment type="caution">
    <text evidence="4">The sequence shown here is derived from an EMBL/GenBank/DDBJ whole genome shotgun (WGS) entry which is preliminary data.</text>
</comment>
<dbReference type="PROSITE" id="PS50985">
    <property type="entry name" value="GRAS"/>
    <property type="match status" value="1"/>
</dbReference>
<feature type="compositionally biased region" description="Low complexity" evidence="3">
    <location>
        <begin position="24"/>
        <end position="49"/>
    </location>
</feature>
<dbReference type="Proteomes" id="UP000886520">
    <property type="component" value="Chromosome 3"/>
</dbReference>
<keyword evidence="2" id="KW-0804">Transcription</keyword>
<dbReference type="EMBL" id="JABFUD020000002">
    <property type="protein sequence ID" value="KAI5083792.1"/>
    <property type="molecule type" value="Genomic_DNA"/>
</dbReference>
<name>A0A9D4VCN1_ADICA</name>
<dbReference type="OrthoDB" id="47276at2759"/>
<reference evidence="4" key="1">
    <citation type="submission" date="2021-01" db="EMBL/GenBank/DDBJ databases">
        <title>Adiantum capillus-veneris genome.</title>
        <authorList>
            <person name="Fang Y."/>
            <person name="Liao Q."/>
        </authorList>
    </citation>
    <scope>NUCLEOTIDE SEQUENCE</scope>
    <source>
        <strain evidence="4">H3</strain>
        <tissue evidence="4">Leaf</tissue>
    </source>
</reference>
<feature type="region of interest" description="Disordered" evidence="3">
    <location>
        <begin position="24"/>
        <end position="75"/>
    </location>
</feature>
<protein>
    <submittedName>
        <fullName evidence="4">Uncharacterized protein</fullName>
    </submittedName>
</protein>
<keyword evidence="1" id="KW-0805">Transcription regulation</keyword>
<dbReference type="InterPro" id="IPR005202">
    <property type="entry name" value="TF_GRAS"/>
</dbReference>
<sequence>MDTSLARQLQQAWLETQVRKQSSDFSYSSSDHGPVSSSSSQQTSSSWPMSPDPGAETSFISALPGQGHTLDDEEPFHDPVLQYINDMLMDEDLEDRKCMYAECMSYVKQFYDILGSNEDVPCTGTGTTGPAEEEGFACKEESSALTEGDTYQDGSFIYNDNVGLGVIPTSGVAQYEVLAPDDGGGGVNIYAHTTEPLKFLAKTEHHLRVPPFEVENVLNSSEEEHKWVDDLLSNIGAIASQQDAMADVIPSPAVSGIYPALSESGSTYLSPQQSFGGVSVYEQELPKLDSFSPSSVLPVATTPNLPNGDELHNFTVGCKERDLSRADDREKFFSRSSSDTSQNLPTSNALVSTERRFKRAATEVDAAIVSQSISLFSSAGSSVTSDVMGEESFSFVRNEHLNAEQCASILNDGLASGNGMCYKSSSASIREGGGRAPIIVSTVADLKGLLTSCAQAVASNNLRRAQEILQEIRQDASPYGSGLQRLAHYFAEGLFARLSGTGDRLYSVFTNNSPSAARMLKAHQLFVKVCPFVTVSHFFANRAILEAAKGASRLHIVDYGILYGLQWPCLISALAERKGGPPILRITGIDFPQPGYAHAERVEITGKHLAEYAKTYGVPFEYHAIASRWELVHPSSLNLRRDEVVIVNSMHRLHHLLDETVLASNPRKTVLSKMNEIKPKIFVQGIKNGNYNAPFFMSRFKEALASFSGAFDMLEALIRADNQERMMIEREVLGRDILNVVACEGPERVERPETYRQWQNRTQRAGFVQLPLHRKALNESQTIVRCGYSKNFSVDEDGSWMLLCWKGKVAHGLSLWKPAGR</sequence>
<organism evidence="4 5">
    <name type="scientific">Adiantum capillus-veneris</name>
    <name type="common">Maidenhair fern</name>
    <dbReference type="NCBI Taxonomy" id="13818"/>
    <lineage>
        <taxon>Eukaryota</taxon>
        <taxon>Viridiplantae</taxon>
        <taxon>Streptophyta</taxon>
        <taxon>Embryophyta</taxon>
        <taxon>Tracheophyta</taxon>
        <taxon>Polypodiopsida</taxon>
        <taxon>Polypodiidae</taxon>
        <taxon>Polypodiales</taxon>
        <taxon>Pteridineae</taxon>
        <taxon>Pteridaceae</taxon>
        <taxon>Vittarioideae</taxon>
        <taxon>Adiantum</taxon>
    </lineage>
</organism>
<keyword evidence="5" id="KW-1185">Reference proteome</keyword>
<evidence type="ECO:0000313" key="5">
    <source>
        <dbReference type="Proteomes" id="UP000886520"/>
    </source>
</evidence>
<dbReference type="PANTHER" id="PTHR31636">
    <property type="entry name" value="OSJNBA0084A10.13 PROTEIN-RELATED"/>
    <property type="match status" value="1"/>
</dbReference>